<feature type="compositionally biased region" description="Gly residues" evidence="1">
    <location>
        <begin position="670"/>
        <end position="684"/>
    </location>
</feature>
<feature type="compositionally biased region" description="Acidic residues" evidence="1">
    <location>
        <begin position="386"/>
        <end position="406"/>
    </location>
</feature>
<feature type="region of interest" description="Disordered" evidence="1">
    <location>
        <begin position="662"/>
        <end position="684"/>
    </location>
</feature>
<keyword evidence="4" id="KW-1185">Reference proteome</keyword>
<sequence length="684" mass="73834">MAFLPPSLRSLPFELIEEIIVITALLGDTRAAATLSQTCRSFRALVYHPFCKHLWRELFLVVFDNPSPARDIRTHGRAPLPHLNSGEGKCLSEDVFPWEGEYKRRIWTESFILRRTRPSHDSSSHLPSSDAEVHTALQTLLRIISTAAPLPYDALACMELHPSHPPRPHPICPPLFLAAHMHPTLFLGSRNTTWLARVLAHGLPHALMARLTVFDGHGGVDVQKQPVKWDGFLAKLVAQIGLTTLVGTTISAEKQSHTTAIPPLTSLTSSDNNEGIVAEVTVPPVGKGIIDGDEVFGSIATPATTSLEGVRRLARIRVYNTAYLHSSRAFGPFLPADDLSSRPTCDNGFFADGQEDQGAEAGSSSTGVPPVPLIPDSTLSLSASSDPEDDYDDDGVSSGSDDDGDNDALPSGPSSISDDQLRFDWAWIAAARQVIELNLRDLLMTRHRDVLRALLSLEGLRPCSVPGFPLTTPEWSAAAEGEGSGGEVGIQYRDGEGWDWAGAEGQWRRCVCWLDYGDLLCAYTHNSAPFSHPALYEVMRIIPLTLRISHYTRAPAAWPGRPTIHVVGEWHTATTPSVLTRTRGTVEMTASGDVRWTLTSFREDGEGEWANEGVQLGGRGSAIGVIGMWTGARHEPSDPLGPFWAWKVGPAAAVVAPTKQHGGHISNRIAGGGASGGVGGGRGE</sequence>
<proteinExistence type="predicted"/>
<evidence type="ECO:0000313" key="3">
    <source>
        <dbReference type="EMBL" id="KAH8993795.1"/>
    </source>
</evidence>
<accession>A0AAD4L5S1</accession>
<evidence type="ECO:0000256" key="1">
    <source>
        <dbReference type="SAM" id="MobiDB-lite"/>
    </source>
</evidence>
<dbReference type="EMBL" id="JAKELL010000117">
    <property type="protein sequence ID" value="KAH8981426.1"/>
    <property type="molecule type" value="Genomic_DNA"/>
</dbReference>
<dbReference type="InterPro" id="IPR036047">
    <property type="entry name" value="F-box-like_dom_sf"/>
</dbReference>
<dbReference type="AlphaFoldDB" id="A0AAD4L5S1"/>
<reference evidence="2" key="1">
    <citation type="submission" date="2022-01" db="EMBL/GenBank/DDBJ databases">
        <title>Comparative genomics reveals a dynamic genome evolution in the ectomycorrhizal milk-cap (Lactarius) mushrooms.</title>
        <authorList>
            <consortium name="DOE Joint Genome Institute"/>
            <person name="Lebreton A."/>
            <person name="Tang N."/>
            <person name="Kuo A."/>
            <person name="LaButti K."/>
            <person name="Drula E."/>
            <person name="Barry K."/>
            <person name="Clum A."/>
            <person name="Lipzen A."/>
            <person name="Mousain D."/>
            <person name="Ng V."/>
            <person name="Wang R."/>
            <person name="Wang X."/>
            <person name="Dai Y."/>
            <person name="Henrissat B."/>
            <person name="Grigoriev I.V."/>
            <person name="Guerin-Laguette A."/>
            <person name="Yu F."/>
            <person name="Martin F.M."/>
        </authorList>
    </citation>
    <scope>NUCLEOTIDE SEQUENCE</scope>
    <source>
        <strain evidence="2">QP</strain>
    </source>
</reference>
<gene>
    <name evidence="3" type="ORF">EDB92DRAFT_1796293</name>
    <name evidence="2" type="ORF">EDB92DRAFT_1805205</name>
</gene>
<comment type="caution">
    <text evidence="2">The sequence shown here is derived from an EMBL/GenBank/DDBJ whole genome shotgun (WGS) entry which is preliminary data.</text>
</comment>
<name>A0AAD4L5S1_9AGAM</name>
<protein>
    <recommendedName>
        <fullName evidence="5">F-box domain-containing protein</fullName>
    </recommendedName>
</protein>
<dbReference type="SUPFAM" id="SSF81383">
    <property type="entry name" value="F-box domain"/>
    <property type="match status" value="1"/>
</dbReference>
<feature type="region of interest" description="Disordered" evidence="1">
    <location>
        <begin position="345"/>
        <end position="415"/>
    </location>
</feature>
<organism evidence="2 4">
    <name type="scientific">Lactarius akahatsu</name>
    <dbReference type="NCBI Taxonomy" id="416441"/>
    <lineage>
        <taxon>Eukaryota</taxon>
        <taxon>Fungi</taxon>
        <taxon>Dikarya</taxon>
        <taxon>Basidiomycota</taxon>
        <taxon>Agaricomycotina</taxon>
        <taxon>Agaricomycetes</taxon>
        <taxon>Russulales</taxon>
        <taxon>Russulaceae</taxon>
        <taxon>Lactarius</taxon>
    </lineage>
</organism>
<evidence type="ECO:0008006" key="5">
    <source>
        <dbReference type="Google" id="ProtNLM"/>
    </source>
</evidence>
<dbReference type="EMBL" id="JAKELL010000017">
    <property type="protein sequence ID" value="KAH8993795.1"/>
    <property type="molecule type" value="Genomic_DNA"/>
</dbReference>
<dbReference type="Proteomes" id="UP001201163">
    <property type="component" value="Unassembled WGS sequence"/>
</dbReference>
<evidence type="ECO:0000313" key="4">
    <source>
        <dbReference type="Proteomes" id="UP001201163"/>
    </source>
</evidence>
<evidence type="ECO:0000313" key="2">
    <source>
        <dbReference type="EMBL" id="KAH8981426.1"/>
    </source>
</evidence>